<organism evidence="2 3">
    <name type="scientific">Paramecium sonneborni</name>
    <dbReference type="NCBI Taxonomy" id="65129"/>
    <lineage>
        <taxon>Eukaryota</taxon>
        <taxon>Sar</taxon>
        <taxon>Alveolata</taxon>
        <taxon>Ciliophora</taxon>
        <taxon>Intramacronucleata</taxon>
        <taxon>Oligohymenophorea</taxon>
        <taxon>Peniculida</taxon>
        <taxon>Parameciidae</taxon>
        <taxon>Paramecium</taxon>
    </lineage>
</organism>
<dbReference type="PANTHER" id="PTHR46609">
    <property type="entry name" value="EXONUCLEASE, PHAGE-TYPE/RECB, C-TERMINAL DOMAIN-CONTAINING PROTEIN"/>
    <property type="match status" value="1"/>
</dbReference>
<dbReference type="InterPro" id="IPR019080">
    <property type="entry name" value="YqaJ_viral_recombinase"/>
</dbReference>
<keyword evidence="3" id="KW-1185">Reference proteome</keyword>
<dbReference type="EMBL" id="CAJJDN010000008">
    <property type="protein sequence ID" value="CAD8054243.1"/>
    <property type="molecule type" value="Genomic_DNA"/>
</dbReference>
<dbReference type="OrthoDB" id="5987543at2759"/>
<reference evidence="2" key="1">
    <citation type="submission" date="2021-01" db="EMBL/GenBank/DDBJ databases">
        <authorList>
            <consortium name="Genoscope - CEA"/>
            <person name="William W."/>
        </authorList>
    </citation>
    <scope>NUCLEOTIDE SEQUENCE</scope>
</reference>
<dbReference type="InterPro" id="IPR051703">
    <property type="entry name" value="NF-kappa-B_Signaling_Reg"/>
</dbReference>
<gene>
    <name evidence="2" type="ORF">PSON_ATCC_30995.1.T0080161</name>
</gene>
<evidence type="ECO:0000313" key="2">
    <source>
        <dbReference type="EMBL" id="CAD8054243.1"/>
    </source>
</evidence>
<dbReference type="CDD" id="cd22343">
    <property type="entry name" value="PDDEXK_lambda_exonuclease-like"/>
    <property type="match status" value="1"/>
</dbReference>
<comment type="caution">
    <text evidence="2">The sequence shown here is derived from an EMBL/GenBank/DDBJ whole genome shotgun (WGS) entry which is preliminary data.</text>
</comment>
<proteinExistence type="predicted"/>
<evidence type="ECO:0000313" key="3">
    <source>
        <dbReference type="Proteomes" id="UP000692954"/>
    </source>
</evidence>
<dbReference type="PANTHER" id="PTHR46609:SF6">
    <property type="entry name" value="EXONUCLEASE, PHAGE-TYPE_RECB, C-TERMINAL DOMAIN-CONTAINING PROTEIN-RELATED"/>
    <property type="match status" value="1"/>
</dbReference>
<evidence type="ECO:0000259" key="1">
    <source>
        <dbReference type="Pfam" id="PF09588"/>
    </source>
</evidence>
<protein>
    <recommendedName>
        <fullName evidence="1">YqaJ viral recombinase domain-containing protein</fullName>
    </recommendedName>
</protein>
<dbReference type="AlphaFoldDB" id="A0A8S1KJ47"/>
<feature type="domain" description="YqaJ viral recombinase" evidence="1">
    <location>
        <begin position="143"/>
        <end position="274"/>
    </location>
</feature>
<dbReference type="Proteomes" id="UP000692954">
    <property type="component" value="Unassembled WGS sequence"/>
</dbReference>
<sequence length="344" mass="41018">MMNHVVAKDQIDFFEENKQNIQIMQKIVEQKLDLNDGVSNEIKQLFETFLYVSIEQITQVCLLKNGNYQSSQLDQDQNNYTVVKYLYKTNLLDRKRMPDEDLTKIKGFFQNNLFPKDGNKITNQIIEIQNYHEKKQSGLRLTATKMYDVCLYEKWNQDDNFLNEATQYGQEHEKVALEKYASQHPDIKLKFTDVLINLNYPYICGKPDALIYDNHDNLIGIIEVKSPFLKQDLDLNEDENFRLNYIEMNEDKEYILKKNHQYYYQVQVYLLITELPGCIFIVSTKKGNREIIVKKDEALIKQIKKKAEYFYFTQILPNQCQLQKKIIEEEDLIRIKEIERLDRI</sequence>
<accession>A0A8S1KJ47</accession>
<dbReference type="Pfam" id="PF09588">
    <property type="entry name" value="YqaJ"/>
    <property type="match status" value="1"/>
</dbReference>
<name>A0A8S1KJ47_9CILI</name>